<dbReference type="Gene3D" id="3.40.50.150">
    <property type="entry name" value="Vaccinia Virus protein VP39"/>
    <property type="match status" value="1"/>
</dbReference>
<dbReference type="InterPro" id="IPR050602">
    <property type="entry name" value="Malonyl-ACP_OMT"/>
</dbReference>
<dbReference type="AlphaFoldDB" id="A0A154L0N1"/>
<dbReference type="CDD" id="cd02440">
    <property type="entry name" value="AdoMet_MTases"/>
    <property type="match status" value="1"/>
</dbReference>
<dbReference type="PANTHER" id="PTHR13090">
    <property type="entry name" value="ARGININE-HYDROXYLASE NDUFAF5, MITOCHONDRIAL"/>
    <property type="match status" value="1"/>
</dbReference>
<dbReference type="InterPro" id="IPR013216">
    <property type="entry name" value="Methyltransf_11"/>
</dbReference>
<dbReference type="GO" id="GO:0008757">
    <property type="term" value="F:S-adenosylmethionine-dependent methyltransferase activity"/>
    <property type="evidence" value="ECO:0007669"/>
    <property type="project" value="InterPro"/>
</dbReference>
<evidence type="ECO:0000256" key="1">
    <source>
        <dbReference type="ARBA" id="ARBA00022603"/>
    </source>
</evidence>
<proteinExistence type="predicted"/>
<accession>A0A154L0N1</accession>
<reference evidence="4 5" key="1">
    <citation type="submission" date="2015-12" db="EMBL/GenBank/DDBJ databases">
        <title>Genome sequence of Thalassospira lucentensis MCCC 1A02072.</title>
        <authorList>
            <person name="Lu L."/>
            <person name="Lai Q."/>
            <person name="Shao Z."/>
            <person name="Qian P."/>
        </authorList>
    </citation>
    <scope>NUCLEOTIDE SEQUENCE [LARGE SCALE GENOMIC DNA]</scope>
    <source>
        <strain evidence="4 5">MCCC 1A02072</strain>
    </source>
</reference>
<dbReference type="Pfam" id="PF08241">
    <property type="entry name" value="Methyltransf_11"/>
    <property type="match status" value="1"/>
</dbReference>
<dbReference type="SUPFAM" id="SSF53335">
    <property type="entry name" value="S-adenosyl-L-methionine-dependent methyltransferases"/>
    <property type="match status" value="1"/>
</dbReference>
<dbReference type="PANTHER" id="PTHR13090:SF1">
    <property type="entry name" value="ARGININE-HYDROXYLASE NDUFAF5, MITOCHONDRIAL"/>
    <property type="match status" value="1"/>
</dbReference>
<keyword evidence="2 4" id="KW-0808">Transferase</keyword>
<evidence type="ECO:0000256" key="2">
    <source>
        <dbReference type="ARBA" id="ARBA00022679"/>
    </source>
</evidence>
<feature type="domain" description="Methyltransferase type 11" evidence="3">
    <location>
        <begin position="53"/>
        <end position="144"/>
    </location>
</feature>
<organism evidence="4 5">
    <name type="scientific">Thalassospira lucentensis</name>
    <dbReference type="NCBI Taxonomy" id="168935"/>
    <lineage>
        <taxon>Bacteria</taxon>
        <taxon>Pseudomonadati</taxon>
        <taxon>Pseudomonadota</taxon>
        <taxon>Alphaproteobacteria</taxon>
        <taxon>Rhodospirillales</taxon>
        <taxon>Thalassospiraceae</taxon>
        <taxon>Thalassospira</taxon>
    </lineage>
</organism>
<evidence type="ECO:0000313" key="5">
    <source>
        <dbReference type="Proteomes" id="UP000076335"/>
    </source>
</evidence>
<dbReference type="EMBL" id="LPVY01000024">
    <property type="protein sequence ID" value="KZB61104.1"/>
    <property type="molecule type" value="Genomic_DNA"/>
</dbReference>
<evidence type="ECO:0000313" key="4">
    <source>
        <dbReference type="EMBL" id="KZB61104.1"/>
    </source>
</evidence>
<dbReference type="OrthoDB" id="9793723at2"/>
<name>A0A154L0N1_9PROT</name>
<dbReference type="RefSeq" id="WP_062953368.1">
    <property type="nucleotide sequence ID" value="NZ_LPVY01000024.1"/>
</dbReference>
<sequence>MADPITVFDRHILKLRRDRAAKRASEFNFLFAETAERLADRLDDTTRTFPLAVDLGCHNGELGQIIGARGGIETLHQCDISYGYAQSAKMRNERTTFVADEEFLPFGDGSLDLILSNLSLHWVNDLPGMLLQARRALKPDGLFLACLLGGDTLRDLREALMTAEAEEEGGVSPRVSPFVDVRDAGSLLQRSGFALPVVDSDDITIDYPDALKLMRDLSGMGESNLVAIRSKKFTKRSTLARAAAIYHERHGRPDGRVHAKFQVIYLTAWTPDESQPKPLRRGTGQVSLVDFLGDVPDKPDPAKSN</sequence>
<gene>
    <name evidence="4" type="ORF">AUP42_07445</name>
</gene>
<protein>
    <submittedName>
        <fullName evidence="4">SAM-dependent methyltransferase</fullName>
    </submittedName>
</protein>
<keyword evidence="1 4" id="KW-0489">Methyltransferase</keyword>
<dbReference type="InterPro" id="IPR029063">
    <property type="entry name" value="SAM-dependent_MTases_sf"/>
</dbReference>
<dbReference type="Proteomes" id="UP000076335">
    <property type="component" value="Unassembled WGS sequence"/>
</dbReference>
<evidence type="ECO:0000259" key="3">
    <source>
        <dbReference type="Pfam" id="PF08241"/>
    </source>
</evidence>
<comment type="caution">
    <text evidence="4">The sequence shown here is derived from an EMBL/GenBank/DDBJ whole genome shotgun (WGS) entry which is preliminary data.</text>
</comment>
<dbReference type="GO" id="GO:0032259">
    <property type="term" value="P:methylation"/>
    <property type="evidence" value="ECO:0007669"/>
    <property type="project" value="UniProtKB-KW"/>
</dbReference>